<feature type="region of interest" description="Disordered" evidence="3">
    <location>
        <begin position="403"/>
        <end position="461"/>
    </location>
</feature>
<accession>A0A0B5QH83</accession>
<dbReference type="Proteomes" id="UP000031866">
    <property type="component" value="Chromosome"/>
</dbReference>
<dbReference type="EMBL" id="CP010086">
    <property type="protein sequence ID" value="AJH01690.1"/>
    <property type="molecule type" value="Genomic_DNA"/>
</dbReference>
<dbReference type="PROSITE" id="PS51257">
    <property type="entry name" value="PROKAR_LIPOPROTEIN"/>
    <property type="match status" value="1"/>
</dbReference>
<dbReference type="Gene3D" id="2.10.270.10">
    <property type="entry name" value="Cholin Binding"/>
    <property type="match status" value="1"/>
</dbReference>
<reference evidence="5" key="3">
    <citation type="submission" date="2020-05" db="EMBL/GenBank/DDBJ databases">
        <title>Genomic insights into acetone-butanol-ethanol (ABE) fermentation by sequencing solventogenic clostridia strains.</title>
        <authorList>
            <person name="Brown S."/>
        </authorList>
    </citation>
    <scope>NUCLEOTIDE SEQUENCE</scope>
    <source>
        <strain evidence="5">DJ126</strain>
    </source>
</reference>
<dbReference type="SUPFAM" id="SSF69360">
    <property type="entry name" value="Cell wall binding repeat"/>
    <property type="match status" value="1"/>
</dbReference>
<dbReference type="KEGG" id="cbei:LF65_05165"/>
<sequence>MKKIISFIALLAVIFSCMYYGEYIKKGHEEIEVLNTDVSINNIKSIIEIENNINDDYEEIPLGYNNGSVYLIKYDYINKKLYDNNIFILNKDGSSKECGVKLPDNYLNGELNIYGDKIFGRNGYFNWQSGKEYKLLSDEDNVFQSRWYSVSGNSDYYLRSEDKEQNKKYILYNINSNDKYEFECNSNSEDVISGIFYDDISKDFYAMCQNNVVKQIQINEGNFTIEKYDDIKVLNKNLVSQEEKFKNSYVYCFEGQAYIGLDCNDKYQDSININQYDIVNKVAERLDNISLYGYDDFYKDYILIKKDDEKSVNKIYLAKLEKNGFDMLIEIPKLYGDDSKISIRMVDSENVLVKEEYHDKENKKIKNRYVVYDLSQYFQDNTNKLRSDNDKLTLKNTYKNINEYDDSNNKSKLNTEEVKQPEQMPKDIIPKEEISKENTSKDNESNIKTTQEKDYRESDSSWRKGNGDWYYYKNDEKAIGWLKTGKGWYYFYKDGTMQKDAIVLGKNGKEYKLGHDGLLLNPDSELDYDYAGSKEKTNKENNSNNTRSVNSSATSSVGANNINESNINK</sequence>
<evidence type="ECO:0000313" key="6">
    <source>
        <dbReference type="Proteomes" id="UP000031866"/>
    </source>
</evidence>
<feature type="repeat" description="Cell wall-binding" evidence="2">
    <location>
        <begin position="478"/>
        <end position="497"/>
    </location>
</feature>
<organism evidence="4 6">
    <name type="scientific">Clostridium beijerinckii</name>
    <name type="common">Clostridium MP</name>
    <dbReference type="NCBI Taxonomy" id="1520"/>
    <lineage>
        <taxon>Bacteria</taxon>
        <taxon>Bacillati</taxon>
        <taxon>Bacillota</taxon>
        <taxon>Clostridia</taxon>
        <taxon>Eubacteriales</taxon>
        <taxon>Clostridiaceae</taxon>
        <taxon>Clostridium</taxon>
    </lineage>
</organism>
<dbReference type="AlphaFoldDB" id="A0A0B5QH83"/>
<dbReference type="Pfam" id="PF01473">
    <property type="entry name" value="Choline_bind_1"/>
    <property type="match status" value="2"/>
</dbReference>
<dbReference type="PROSITE" id="PS51170">
    <property type="entry name" value="CW"/>
    <property type="match status" value="1"/>
</dbReference>
<dbReference type="Proteomes" id="UP000821656">
    <property type="component" value="Unassembled WGS sequence"/>
</dbReference>
<reference evidence="4" key="2">
    <citation type="submission" date="2016-02" db="EMBL/GenBank/DDBJ databases">
        <title>Genome sequence of Clostridium beijerinckii strain 59B.</title>
        <authorList>
            <person name="Little G.T."/>
            <person name="Minton N.P."/>
        </authorList>
    </citation>
    <scope>NUCLEOTIDE SEQUENCE</scope>
    <source>
        <strain evidence="4">NCIMB 14988</strain>
    </source>
</reference>
<evidence type="ECO:0000313" key="4">
    <source>
        <dbReference type="EMBL" id="AJH01690.1"/>
    </source>
</evidence>
<name>A0A0B5QH83_CLOBE</name>
<dbReference type="InterPro" id="IPR018337">
    <property type="entry name" value="Cell_wall/Cho-bd_repeat"/>
</dbReference>
<dbReference type="OrthoDB" id="1929213at2"/>
<evidence type="ECO:0000256" key="2">
    <source>
        <dbReference type="PROSITE-ProRule" id="PRU00591"/>
    </source>
</evidence>
<dbReference type="EMBL" id="JABSXK010000001">
    <property type="protein sequence ID" value="NRV09498.1"/>
    <property type="molecule type" value="Genomic_DNA"/>
</dbReference>
<protein>
    <submittedName>
        <fullName evidence="4">Cell wall-binding protein</fullName>
    </submittedName>
</protein>
<reference evidence="6" key="1">
    <citation type="submission" date="2014-12" db="EMBL/GenBank/DDBJ databases">
        <title>Genome sequence of Clostridium beijerinckii strain 59B.</title>
        <authorList>
            <person name="Little G.T."/>
            <person name="Minton N.P."/>
        </authorList>
    </citation>
    <scope>NUCLEOTIDE SEQUENCE [LARGE SCALE GENOMIC DNA]</scope>
    <source>
        <strain evidence="6">59B</strain>
    </source>
</reference>
<evidence type="ECO:0000313" key="5">
    <source>
        <dbReference type="EMBL" id="NRV09498.1"/>
    </source>
</evidence>
<feature type="compositionally biased region" description="Low complexity" evidence="3">
    <location>
        <begin position="540"/>
        <end position="561"/>
    </location>
</feature>
<proteinExistence type="predicted"/>
<gene>
    <name evidence="5" type="ORF">DFH45_002461</name>
    <name evidence="4" type="ORF">LF65_05165</name>
</gene>
<feature type="compositionally biased region" description="Basic and acidic residues" evidence="3">
    <location>
        <begin position="407"/>
        <end position="461"/>
    </location>
</feature>
<feature type="region of interest" description="Disordered" evidence="3">
    <location>
        <begin position="529"/>
        <end position="569"/>
    </location>
</feature>
<evidence type="ECO:0000256" key="3">
    <source>
        <dbReference type="SAM" id="MobiDB-lite"/>
    </source>
</evidence>
<evidence type="ECO:0000256" key="1">
    <source>
        <dbReference type="ARBA" id="ARBA00022737"/>
    </source>
</evidence>
<dbReference type="RefSeq" id="WP_041900159.1">
    <property type="nucleotide sequence ID" value="NZ_CP010086.2"/>
</dbReference>
<keyword evidence="1" id="KW-0677">Repeat</keyword>